<feature type="transmembrane region" description="Helical" evidence="9">
    <location>
        <begin position="86"/>
        <end position="105"/>
    </location>
</feature>
<evidence type="ECO:0000256" key="1">
    <source>
        <dbReference type="ARBA" id="ARBA00022448"/>
    </source>
</evidence>
<dbReference type="AlphaFoldDB" id="F4QHC1"/>
<dbReference type="GO" id="GO:0015293">
    <property type="term" value="F:symporter activity"/>
    <property type="evidence" value="ECO:0007669"/>
    <property type="project" value="UniProtKB-KW"/>
</dbReference>
<keyword evidence="8 9" id="KW-0472">Membrane</keyword>
<dbReference type="Proteomes" id="UP000006512">
    <property type="component" value="Unassembled WGS sequence"/>
</dbReference>
<dbReference type="HOGENOM" id="CLU_066437_0_0_5"/>
<feature type="transmembrane region" description="Helical" evidence="9">
    <location>
        <begin position="226"/>
        <end position="253"/>
    </location>
</feature>
<evidence type="ECO:0000256" key="8">
    <source>
        <dbReference type="ARBA" id="ARBA00023136"/>
    </source>
</evidence>
<keyword evidence="7 9" id="KW-1133">Transmembrane helix</keyword>
<evidence type="ECO:0000313" key="10">
    <source>
        <dbReference type="EMBL" id="EGF92658.1"/>
    </source>
</evidence>
<evidence type="ECO:0000256" key="2">
    <source>
        <dbReference type="ARBA" id="ARBA00022475"/>
    </source>
</evidence>
<dbReference type="EMBL" id="GL883077">
    <property type="protein sequence ID" value="EGF92658.1"/>
    <property type="molecule type" value="Genomic_DNA"/>
</dbReference>
<name>F4QHC1_9CAUL</name>
<organism evidence="10 11">
    <name type="scientific">Asticcacaulis biprosthecium C19</name>
    <dbReference type="NCBI Taxonomy" id="715226"/>
    <lineage>
        <taxon>Bacteria</taxon>
        <taxon>Pseudomonadati</taxon>
        <taxon>Pseudomonadota</taxon>
        <taxon>Alphaproteobacteria</taxon>
        <taxon>Caulobacterales</taxon>
        <taxon>Caulobacteraceae</taxon>
        <taxon>Asticcacaulis</taxon>
    </lineage>
</organism>
<dbReference type="Pfam" id="PF06379">
    <property type="entry name" value="RhaT"/>
    <property type="match status" value="1"/>
</dbReference>
<keyword evidence="6" id="KW-0769">Symport</keyword>
<dbReference type="GO" id="GO:0016020">
    <property type="term" value="C:membrane"/>
    <property type="evidence" value="ECO:0007669"/>
    <property type="project" value="InterPro"/>
</dbReference>
<evidence type="ECO:0000313" key="11">
    <source>
        <dbReference type="Proteomes" id="UP000006512"/>
    </source>
</evidence>
<keyword evidence="11" id="KW-1185">Reference proteome</keyword>
<dbReference type="NCBIfam" id="NF010024">
    <property type="entry name" value="PRK13499.1-4"/>
    <property type="match status" value="1"/>
</dbReference>
<keyword evidence="5 9" id="KW-0812">Transmembrane</keyword>
<evidence type="ECO:0000256" key="4">
    <source>
        <dbReference type="ARBA" id="ARBA00022597"/>
    </source>
</evidence>
<evidence type="ECO:0000256" key="7">
    <source>
        <dbReference type="ARBA" id="ARBA00022989"/>
    </source>
</evidence>
<feature type="transmembrane region" description="Helical" evidence="9">
    <location>
        <begin position="306"/>
        <end position="327"/>
    </location>
</feature>
<dbReference type="eggNOG" id="ENOG502Z7ID">
    <property type="taxonomic scope" value="Bacteria"/>
</dbReference>
<feature type="transmembrane region" description="Helical" evidence="9">
    <location>
        <begin position="274"/>
        <end position="294"/>
    </location>
</feature>
<feature type="transmembrane region" description="Helical" evidence="9">
    <location>
        <begin position="20"/>
        <end position="37"/>
    </location>
</feature>
<feature type="transmembrane region" description="Helical" evidence="9">
    <location>
        <begin position="146"/>
        <end position="165"/>
    </location>
</feature>
<feature type="transmembrane region" description="Helical" evidence="9">
    <location>
        <begin position="186"/>
        <end position="206"/>
    </location>
</feature>
<accession>F4QHC1</accession>
<dbReference type="GO" id="GO:0015153">
    <property type="term" value="F:rhamnose transmembrane transporter activity"/>
    <property type="evidence" value="ECO:0007669"/>
    <property type="project" value="InterPro"/>
</dbReference>
<dbReference type="STRING" id="715226.ABI_10950"/>
<evidence type="ECO:0000256" key="6">
    <source>
        <dbReference type="ARBA" id="ARBA00022847"/>
    </source>
</evidence>
<keyword evidence="4" id="KW-0762">Sugar transport</keyword>
<keyword evidence="2" id="KW-1003">Cell membrane</keyword>
<feature type="transmembrane region" description="Helical" evidence="9">
    <location>
        <begin position="49"/>
        <end position="66"/>
    </location>
</feature>
<reference evidence="11" key="1">
    <citation type="submission" date="2011-03" db="EMBL/GenBank/DDBJ databases">
        <title>Draft genome sequence of Brevundimonas diminuta.</title>
        <authorList>
            <person name="Brown P.J.B."/>
            <person name="Buechlein A."/>
            <person name="Hemmerich C."/>
            <person name="Brun Y.V."/>
        </authorList>
    </citation>
    <scope>NUCLEOTIDE SEQUENCE [LARGE SCALE GENOMIC DNA]</scope>
    <source>
        <strain evidence="11">C19</strain>
    </source>
</reference>
<feature type="transmembrane region" description="Helical" evidence="9">
    <location>
        <begin position="112"/>
        <end position="134"/>
    </location>
</feature>
<keyword evidence="3" id="KW-0997">Cell inner membrane</keyword>
<keyword evidence="1" id="KW-0813">Transport</keyword>
<feature type="transmembrane region" description="Helical" evidence="9">
    <location>
        <begin position="339"/>
        <end position="358"/>
    </location>
</feature>
<protein>
    <submittedName>
        <fullName evidence="10">L-rhamnose-proton symporter</fullName>
    </submittedName>
</protein>
<evidence type="ECO:0000256" key="5">
    <source>
        <dbReference type="ARBA" id="ARBA00022692"/>
    </source>
</evidence>
<evidence type="ECO:0000256" key="9">
    <source>
        <dbReference type="SAM" id="Phobius"/>
    </source>
</evidence>
<sequence length="378" mass="40798">MQRSDKGEKEDNDMTPNPLVGVIFHWLGGLASASFYVPYKRIKLWSWEIFWLTGGIFSWVLAPWFFAFLQTQDLLGVLGRTPRDEIMACIAYGAAWGVGGLTFGLTMRYLGLSLGMAVALGLCTAIGTLGPPIVTGELGELAAKPGSLYTFIGVGLVLIGILVVARAGHSKEKEIPGEKEGLEEFHLVKGLLIAILCGVMSSFFAFGLQEGDQIKALSAAAGTGPLWVGLPVLCVVLIGGFLTNFLWSGYLILKNRSAGNWIGKTPTGEKVPLLPNYLLAAFGGTLWYFQFFFYSMGESQMGAFGFSSWTLHMASIILFSTLWGFALKEWKGTSFKTQALVWLGIGLLVGSTVVIGYGNFEAQKATEAAAKTAQIVTK</sequence>
<evidence type="ECO:0000256" key="3">
    <source>
        <dbReference type="ARBA" id="ARBA00022519"/>
    </source>
</evidence>
<dbReference type="InterPro" id="IPR004673">
    <property type="entry name" value="L-rhamnose-proton_sym_RhaT"/>
</dbReference>
<proteinExistence type="predicted"/>
<gene>
    <name evidence="10" type="ORF">ABI_10950</name>
</gene>